<sequence>MKKILFWTAIAAFATISCTETDSLDELSKNPISFDTSVGKSNRAIINGTVYPTTEIFGVTAFYKTTTGSYDYTANGKYFDNLQISNVSGTWKNSSDPYYWPPTGSLRFAAYSPYGSATYAYDATNGSQFTGFSQNLSTPIDLMYAESAVDLTSGSVALTFKHALTQLYFTIATAQKGFTFQIKELSLTTLYNTGSFKTLSTPTWTTSGTTDPVFPVYSDATGIAVNAATSTPYEFTKRLAVIPQSAAGVKIHLKFDLKIGNAVVEADQVKDVALTGTWAPNQRVKYAITISRNGLTEITYTPTVTDWAADTNTPVTAN</sequence>
<protein>
    <submittedName>
        <fullName evidence="1">Fimbrillin-like</fullName>
    </submittedName>
</protein>
<dbReference type="RefSeq" id="WP_025073808.1">
    <property type="nucleotide sequence ID" value="NZ_FQVD01000005.1"/>
</dbReference>
<name>A0A1M4VNA7_9BACE</name>
<dbReference type="CDD" id="cd13120">
    <property type="entry name" value="BF2867_like_N"/>
    <property type="match status" value="1"/>
</dbReference>
<proteinExistence type="predicted"/>
<evidence type="ECO:0000313" key="1">
    <source>
        <dbReference type="EMBL" id="SHE70571.1"/>
    </source>
</evidence>
<gene>
    <name evidence="1" type="ORF">SAMN05444349_10558</name>
</gene>
<keyword evidence="2" id="KW-1185">Reference proteome</keyword>
<accession>A0A1M4VNA7</accession>
<dbReference type="Proteomes" id="UP000184436">
    <property type="component" value="Unassembled WGS sequence"/>
</dbReference>
<evidence type="ECO:0000313" key="2">
    <source>
        <dbReference type="Proteomes" id="UP000184436"/>
    </source>
</evidence>
<dbReference type="PROSITE" id="PS51257">
    <property type="entry name" value="PROKAR_LIPOPROTEIN"/>
    <property type="match status" value="1"/>
</dbReference>
<organism evidence="1 2">
    <name type="scientific">Bacteroides faecichinchillae</name>
    <dbReference type="NCBI Taxonomy" id="871325"/>
    <lineage>
        <taxon>Bacteria</taxon>
        <taxon>Pseudomonadati</taxon>
        <taxon>Bacteroidota</taxon>
        <taxon>Bacteroidia</taxon>
        <taxon>Bacteroidales</taxon>
        <taxon>Bacteroidaceae</taxon>
        <taxon>Bacteroides</taxon>
    </lineage>
</organism>
<dbReference type="EMBL" id="FQVD01000005">
    <property type="protein sequence ID" value="SHE70571.1"/>
    <property type="molecule type" value="Genomic_DNA"/>
</dbReference>
<dbReference type="InterPro" id="IPR042278">
    <property type="entry name" value="Mfa-like_1_N"/>
</dbReference>
<dbReference type="InterPro" id="IPR025049">
    <property type="entry name" value="Mfa-like_1"/>
</dbReference>
<dbReference type="STRING" id="871325.SAMN05444349_10558"/>
<dbReference type="Pfam" id="PF13149">
    <property type="entry name" value="Mfa_like_1"/>
    <property type="match status" value="1"/>
</dbReference>
<reference evidence="1 2" key="1">
    <citation type="submission" date="2016-11" db="EMBL/GenBank/DDBJ databases">
        <authorList>
            <person name="Jaros S."/>
            <person name="Januszkiewicz K."/>
            <person name="Wedrychowicz H."/>
        </authorList>
    </citation>
    <scope>NUCLEOTIDE SEQUENCE [LARGE SCALE GENOMIC DNA]</scope>
    <source>
        <strain evidence="1 2">DSM 26883</strain>
    </source>
</reference>
<dbReference type="Gene3D" id="2.60.40.2620">
    <property type="entry name" value="Fimbrillin-like"/>
    <property type="match status" value="1"/>
</dbReference>
<dbReference type="AlphaFoldDB" id="A0A1M4VNA7"/>
<dbReference type="OrthoDB" id="1029268at2"/>